<accession>H8YYA8</accession>
<keyword evidence="2" id="KW-0732">Signal</keyword>
<evidence type="ECO:0000256" key="2">
    <source>
        <dbReference type="SAM" id="SignalP"/>
    </source>
</evidence>
<dbReference type="RefSeq" id="WP_009147518.1">
    <property type="nucleotide sequence ID" value="NZ_CP121471.1"/>
</dbReference>
<feature type="transmembrane region" description="Helical" evidence="1">
    <location>
        <begin position="205"/>
        <end position="224"/>
    </location>
</feature>
<dbReference type="Gene3D" id="2.60.120.260">
    <property type="entry name" value="Galactose-binding domain-like"/>
    <property type="match status" value="1"/>
</dbReference>
<keyword evidence="1" id="KW-0812">Transmembrane</keyword>
<keyword evidence="1" id="KW-0472">Membrane</keyword>
<name>H8YYA8_9GAMM</name>
<evidence type="ECO:0008006" key="5">
    <source>
        <dbReference type="Google" id="ProtNLM"/>
    </source>
</evidence>
<reference evidence="3 4" key="2">
    <citation type="submission" date="2011-11" db="EMBL/GenBank/DDBJ databases">
        <authorList>
            <consortium name="US DOE Joint Genome Institute"/>
            <person name="Lucas S."/>
            <person name="Han J."/>
            <person name="Lapidus A."/>
            <person name="Cheng J.-F."/>
            <person name="Goodwin L."/>
            <person name="Pitluck S."/>
            <person name="Peters L."/>
            <person name="Ovchinnikova G."/>
            <person name="Zhang X."/>
            <person name="Detter J.C."/>
            <person name="Han C."/>
            <person name="Tapia R."/>
            <person name="Land M."/>
            <person name="Hauser L."/>
            <person name="Kyrpides N."/>
            <person name="Ivanova N."/>
            <person name="Pagani I."/>
            <person name="Vogl K."/>
            <person name="Liu Z."/>
            <person name="Overmann J."/>
            <person name="Frigaard N.-U."/>
            <person name="Bryant D."/>
            <person name="Woyke T."/>
        </authorList>
    </citation>
    <scope>NUCLEOTIDE SEQUENCE [LARGE SCALE GENOMIC DNA]</scope>
    <source>
        <strain evidence="3 4">970</strain>
    </source>
</reference>
<evidence type="ECO:0000256" key="1">
    <source>
        <dbReference type="SAM" id="Phobius"/>
    </source>
</evidence>
<evidence type="ECO:0000313" key="4">
    <source>
        <dbReference type="Proteomes" id="UP000002964"/>
    </source>
</evidence>
<organism evidence="3 4">
    <name type="scientific">Thiorhodovibrio frisius</name>
    <dbReference type="NCBI Taxonomy" id="631362"/>
    <lineage>
        <taxon>Bacteria</taxon>
        <taxon>Pseudomonadati</taxon>
        <taxon>Pseudomonadota</taxon>
        <taxon>Gammaproteobacteria</taxon>
        <taxon>Chromatiales</taxon>
        <taxon>Chromatiaceae</taxon>
        <taxon>Thiorhodovibrio</taxon>
    </lineage>
</organism>
<dbReference type="InterPro" id="IPR008979">
    <property type="entry name" value="Galactose-bd-like_sf"/>
</dbReference>
<dbReference type="SUPFAM" id="SSF49785">
    <property type="entry name" value="Galactose-binding domain-like"/>
    <property type="match status" value="1"/>
</dbReference>
<keyword evidence="4" id="KW-1185">Reference proteome</keyword>
<dbReference type="eggNOG" id="COG2931">
    <property type="taxonomic scope" value="Bacteria"/>
</dbReference>
<proteinExistence type="predicted"/>
<feature type="signal peptide" evidence="2">
    <location>
        <begin position="1"/>
        <end position="22"/>
    </location>
</feature>
<sequence length="229" mass="24482">MKMFFPLIAGLAACGAMSVASANLVTNGSFEIGDNADGSWSHGNGNGTWDTYERIRGWTAVGEGAAIEIQTGQPYPSVDSPYYTPKAPNGDSLAELDAHNDSANSGMKSDDINVTGGTYKLSFQYTGRTENAETNRIDYGYIFGNDTLLQDQWTISGTVSEGWQLITQTFTLDSADTLNLTFFALGDDDTLGGFIDDVKLTAVPIPAALPLFMSALAGLGFVGFRRRKA</sequence>
<dbReference type="AlphaFoldDB" id="H8YYA8"/>
<keyword evidence="1" id="KW-1133">Transmembrane helix</keyword>
<gene>
    <name evidence="3" type="ORF">Thi970DRAFT_01099</name>
</gene>
<feature type="chain" id="PRO_5003617198" description="PEP-CTERM exosortase interaction domain-containing protein" evidence="2">
    <location>
        <begin position="23"/>
        <end position="229"/>
    </location>
</feature>
<dbReference type="Proteomes" id="UP000002964">
    <property type="component" value="Unassembled WGS sequence"/>
</dbReference>
<dbReference type="HOGENOM" id="CLU_105446_0_0_6"/>
<dbReference type="STRING" id="631362.Thi970DRAFT_01099"/>
<dbReference type="OrthoDB" id="5761316at2"/>
<protein>
    <recommendedName>
        <fullName evidence="5">PEP-CTERM exosortase interaction domain-containing protein</fullName>
    </recommendedName>
</protein>
<reference evidence="4" key="1">
    <citation type="submission" date="2011-06" db="EMBL/GenBank/DDBJ databases">
        <authorList>
            <consortium name="US DOE Joint Genome Institute (JGI-PGF)"/>
            <person name="Lucas S."/>
            <person name="Han J."/>
            <person name="Lapidus A."/>
            <person name="Cheng J.-F."/>
            <person name="Goodwin L."/>
            <person name="Pitluck S."/>
            <person name="Peters L."/>
            <person name="Land M.L."/>
            <person name="Hauser L."/>
            <person name="Vogl K."/>
            <person name="Liu Z."/>
            <person name="Overmann J."/>
            <person name="Frigaard N.-U."/>
            <person name="Bryant D.A."/>
            <person name="Woyke T.J."/>
        </authorList>
    </citation>
    <scope>NUCLEOTIDE SEQUENCE [LARGE SCALE GENOMIC DNA]</scope>
    <source>
        <strain evidence="4">970</strain>
    </source>
</reference>
<dbReference type="EMBL" id="JH603168">
    <property type="protein sequence ID" value="EIC23434.1"/>
    <property type="molecule type" value="Genomic_DNA"/>
</dbReference>
<evidence type="ECO:0000313" key="3">
    <source>
        <dbReference type="EMBL" id="EIC23434.1"/>
    </source>
</evidence>